<reference evidence="1" key="2">
    <citation type="journal article" date="2015" name="Fish Shellfish Immunol.">
        <title>Early steps in the European eel (Anguilla anguilla)-Vibrio vulnificus interaction in the gills: Role of the RtxA13 toxin.</title>
        <authorList>
            <person name="Callol A."/>
            <person name="Pajuelo D."/>
            <person name="Ebbesson L."/>
            <person name="Teles M."/>
            <person name="MacKenzie S."/>
            <person name="Amaro C."/>
        </authorList>
    </citation>
    <scope>NUCLEOTIDE SEQUENCE</scope>
</reference>
<evidence type="ECO:0000313" key="1">
    <source>
        <dbReference type="EMBL" id="JAH77865.1"/>
    </source>
</evidence>
<reference evidence="1" key="1">
    <citation type="submission" date="2014-11" db="EMBL/GenBank/DDBJ databases">
        <authorList>
            <person name="Amaro Gonzalez C."/>
        </authorList>
    </citation>
    <scope>NUCLEOTIDE SEQUENCE</scope>
</reference>
<sequence length="17" mass="1890">MTIFVFSNCICSPTITL</sequence>
<accession>A0A0E9VKE3</accession>
<dbReference type="EMBL" id="GBXM01030712">
    <property type="protein sequence ID" value="JAH77865.1"/>
    <property type="molecule type" value="Transcribed_RNA"/>
</dbReference>
<organism evidence="1">
    <name type="scientific">Anguilla anguilla</name>
    <name type="common">European freshwater eel</name>
    <name type="synonym">Muraena anguilla</name>
    <dbReference type="NCBI Taxonomy" id="7936"/>
    <lineage>
        <taxon>Eukaryota</taxon>
        <taxon>Metazoa</taxon>
        <taxon>Chordata</taxon>
        <taxon>Craniata</taxon>
        <taxon>Vertebrata</taxon>
        <taxon>Euteleostomi</taxon>
        <taxon>Actinopterygii</taxon>
        <taxon>Neopterygii</taxon>
        <taxon>Teleostei</taxon>
        <taxon>Anguilliformes</taxon>
        <taxon>Anguillidae</taxon>
        <taxon>Anguilla</taxon>
    </lineage>
</organism>
<name>A0A0E9VKE3_ANGAN</name>
<protein>
    <submittedName>
        <fullName evidence="1">Uncharacterized protein</fullName>
    </submittedName>
</protein>
<proteinExistence type="predicted"/>
<dbReference type="AlphaFoldDB" id="A0A0E9VKE3"/>